<feature type="non-terminal residue" evidence="1">
    <location>
        <position position="1"/>
    </location>
</feature>
<dbReference type="GeneID" id="19206886"/>
<comment type="caution">
    <text evidence="1">The sequence shown here is derived from an EMBL/GenBank/DDBJ whole genome shotgun (WGS) entry which is preliminary data.</text>
</comment>
<dbReference type="AlphaFoldDB" id="A0A5M3MPL9"/>
<accession>A0A5M3MPL9</accession>
<dbReference type="OrthoDB" id="2576233at2759"/>
<name>A0A5M3MPL9_CONPW</name>
<keyword evidence="2" id="KW-1185">Reference proteome</keyword>
<dbReference type="EMBL" id="JH711578">
    <property type="protein sequence ID" value="EIW81006.1"/>
    <property type="molecule type" value="Genomic_DNA"/>
</dbReference>
<evidence type="ECO:0000313" key="1">
    <source>
        <dbReference type="EMBL" id="EIW81006.1"/>
    </source>
</evidence>
<gene>
    <name evidence="1" type="ORF">CONPUDRAFT_40621</name>
</gene>
<sequence>SSNVWAPFASQVDWEVAKWAKLRGPSSTAFSELLAIPSVLDRLGLSYRSSAELNSIIDKHIPRSRPAFTHHEVVAAGESFDMFSRDILECIRSLYGDPEHAQYLSFAPERHYATADKAPNERLYHDMHTGKWWWGTQELLEKEKPGATVIPVILSSDKTQITLFRNKTAYPVYLTIGNLPKSIRRKPSRQGQILLAYLPTSQLSHISNKSARRRTLANMFHACMAHVVEPLQAAGVDGIHVTSGDGVTRRGHPILAAYVGDYPEQCLVSAAYSGTCPICDCDHDSLSEYPCTAPLRDLDTVLNAFDLHGTSEFSAACRDANVKAIQEPFWKNLPYVDIFQSITPDILHQQYQGVIKHLISWLTVACGAAEINARARRLPPNHGMRIFQKGITTLSRVSGTEHKQMSRFLLGLIIDAPRPYQQRSRLVRATRGLLDFLYISQFPVHTNDTITALEDSLAAFHANRQVFEDIGAREQWNFPKLHSLLHYARAIKLFGTTDNFNTEATERLHIDFAKDAYAATNHKDEFFQMTIWLERQEKIIHHTKYISWRSLGADRDEAIAAPRDVHWRPPDMACTLYQKLTLHPTRRSVSVDEICSPFHYNARFFVEAFSRFVTRCRYPQVTPHQLEDLAADVRRPFTSLPVFHRLKFLNEAFFGKETLDSVHVQPPRYNTSGTCVAPARFDTALVRVDNNPEGGIHNFRVAQVKVIFSLPQAAVSVLFPPDYPLPQHFAYVEWFTAFSAQPDADSGLQRVERDVRNGERQTSVVPITNVIRSVHLLPKWGRSVPSDWSTDNVLERCTVFYVNSF</sequence>
<dbReference type="OMA" id="PAFTHHE"/>
<protein>
    <submittedName>
        <fullName evidence="1">Uncharacterized protein</fullName>
    </submittedName>
</protein>
<dbReference type="InterPro" id="IPR041078">
    <property type="entry name" value="Plavaka"/>
</dbReference>
<dbReference type="Pfam" id="PF18759">
    <property type="entry name" value="Plavaka"/>
    <property type="match status" value="1"/>
</dbReference>
<dbReference type="Proteomes" id="UP000053558">
    <property type="component" value="Unassembled WGS sequence"/>
</dbReference>
<feature type="non-terminal residue" evidence="1">
    <location>
        <position position="805"/>
    </location>
</feature>
<evidence type="ECO:0000313" key="2">
    <source>
        <dbReference type="Proteomes" id="UP000053558"/>
    </source>
</evidence>
<dbReference type="RefSeq" id="XP_007768189.1">
    <property type="nucleotide sequence ID" value="XM_007769999.1"/>
</dbReference>
<organism evidence="1 2">
    <name type="scientific">Coniophora puteana (strain RWD-64-598)</name>
    <name type="common">Brown rot fungus</name>
    <dbReference type="NCBI Taxonomy" id="741705"/>
    <lineage>
        <taxon>Eukaryota</taxon>
        <taxon>Fungi</taxon>
        <taxon>Dikarya</taxon>
        <taxon>Basidiomycota</taxon>
        <taxon>Agaricomycotina</taxon>
        <taxon>Agaricomycetes</taxon>
        <taxon>Agaricomycetidae</taxon>
        <taxon>Boletales</taxon>
        <taxon>Coniophorineae</taxon>
        <taxon>Coniophoraceae</taxon>
        <taxon>Coniophora</taxon>
    </lineage>
</organism>
<proteinExistence type="predicted"/>
<reference evidence="2" key="1">
    <citation type="journal article" date="2012" name="Science">
        <title>The Paleozoic origin of enzymatic lignin decomposition reconstructed from 31 fungal genomes.</title>
        <authorList>
            <person name="Floudas D."/>
            <person name="Binder M."/>
            <person name="Riley R."/>
            <person name="Barry K."/>
            <person name="Blanchette R.A."/>
            <person name="Henrissat B."/>
            <person name="Martinez A.T."/>
            <person name="Otillar R."/>
            <person name="Spatafora J.W."/>
            <person name="Yadav J.S."/>
            <person name="Aerts A."/>
            <person name="Benoit I."/>
            <person name="Boyd A."/>
            <person name="Carlson A."/>
            <person name="Copeland A."/>
            <person name="Coutinho P.M."/>
            <person name="de Vries R.P."/>
            <person name="Ferreira P."/>
            <person name="Findley K."/>
            <person name="Foster B."/>
            <person name="Gaskell J."/>
            <person name="Glotzer D."/>
            <person name="Gorecki P."/>
            <person name="Heitman J."/>
            <person name="Hesse C."/>
            <person name="Hori C."/>
            <person name="Igarashi K."/>
            <person name="Jurgens J.A."/>
            <person name="Kallen N."/>
            <person name="Kersten P."/>
            <person name="Kohler A."/>
            <person name="Kuees U."/>
            <person name="Kumar T.K.A."/>
            <person name="Kuo A."/>
            <person name="LaButti K."/>
            <person name="Larrondo L.F."/>
            <person name="Lindquist E."/>
            <person name="Ling A."/>
            <person name="Lombard V."/>
            <person name="Lucas S."/>
            <person name="Lundell T."/>
            <person name="Martin R."/>
            <person name="McLaughlin D.J."/>
            <person name="Morgenstern I."/>
            <person name="Morin E."/>
            <person name="Murat C."/>
            <person name="Nagy L.G."/>
            <person name="Nolan M."/>
            <person name="Ohm R.A."/>
            <person name="Patyshakuliyeva A."/>
            <person name="Rokas A."/>
            <person name="Ruiz-Duenas F.J."/>
            <person name="Sabat G."/>
            <person name="Salamov A."/>
            <person name="Samejima M."/>
            <person name="Schmutz J."/>
            <person name="Slot J.C."/>
            <person name="St John F."/>
            <person name="Stenlid J."/>
            <person name="Sun H."/>
            <person name="Sun S."/>
            <person name="Syed K."/>
            <person name="Tsang A."/>
            <person name="Wiebenga A."/>
            <person name="Young D."/>
            <person name="Pisabarro A."/>
            <person name="Eastwood D.C."/>
            <person name="Martin F."/>
            <person name="Cullen D."/>
            <person name="Grigoriev I.V."/>
            <person name="Hibbett D.S."/>
        </authorList>
    </citation>
    <scope>NUCLEOTIDE SEQUENCE [LARGE SCALE GENOMIC DNA]</scope>
    <source>
        <strain evidence="2">RWD-64-598 SS2</strain>
    </source>
</reference>
<dbReference type="KEGG" id="cput:CONPUDRAFT_40621"/>